<dbReference type="AlphaFoldDB" id="A0A433X5L6"/>
<dbReference type="Pfam" id="PF08570">
    <property type="entry name" value="DUF1761"/>
    <property type="match status" value="1"/>
</dbReference>
<comment type="caution">
    <text evidence="2">The sequence shown here is derived from an EMBL/GenBank/DDBJ whole genome shotgun (WGS) entry which is preliminary data.</text>
</comment>
<evidence type="ECO:0000313" key="3">
    <source>
        <dbReference type="Proteomes" id="UP000281547"/>
    </source>
</evidence>
<gene>
    <name evidence="2" type="ORF">EMQ25_14585</name>
</gene>
<keyword evidence="1" id="KW-1133">Transmembrane helix</keyword>
<evidence type="ECO:0000313" key="2">
    <source>
        <dbReference type="EMBL" id="RUT29344.1"/>
    </source>
</evidence>
<dbReference type="RefSeq" id="WP_127189334.1">
    <property type="nucleotide sequence ID" value="NZ_RZNJ01000005.1"/>
</dbReference>
<keyword evidence="1" id="KW-0472">Membrane</keyword>
<sequence length="134" mass="14166">MVHLSVNWLAIVVATAASMILGIAWYMGLSRQWMAAVGKTPEALQSAGPSPYLWSVLVQLVMAYFLAVMIAPLTGEVSVISGMAAGAQLWLGFVITAMILNHRYQGAPWALTLIDGGYMLGVLVLQGAVIGAFG</sequence>
<organism evidence="2 3">
    <name type="scientific">Arsenicitalea aurantiaca</name>
    <dbReference type="NCBI Taxonomy" id="1783274"/>
    <lineage>
        <taxon>Bacteria</taxon>
        <taxon>Pseudomonadati</taxon>
        <taxon>Pseudomonadota</taxon>
        <taxon>Alphaproteobacteria</taxon>
        <taxon>Hyphomicrobiales</taxon>
        <taxon>Devosiaceae</taxon>
        <taxon>Arsenicitalea</taxon>
    </lineage>
</organism>
<feature type="transmembrane region" description="Helical" evidence="1">
    <location>
        <begin position="112"/>
        <end position="133"/>
    </location>
</feature>
<protein>
    <submittedName>
        <fullName evidence="2">DUF1761 domain-containing protein</fullName>
    </submittedName>
</protein>
<evidence type="ECO:0000256" key="1">
    <source>
        <dbReference type="SAM" id="Phobius"/>
    </source>
</evidence>
<reference evidence="2 3" key="1">
    <citation type="journal article" date="2016" name="Int. J. Syst. Evol. Microbiol.">
        <title>Arsenicitalea aurantiaca gen. nov., sp. nov., a new member of the family Hyphomicrobiaceae, isolated from high-arsenic sediment.</title>
        <authorList>
            <person name="Mu Y."/>
            <person name="Zhou L."/>
            <person name="Zeng X.C."/>
            <person name="Liu L."/>
            <person name="Pan Y."/>
            <person name="Chen X."/>
            <person name="Wang J."/>
            <person name="Li S."/>
            <person name="Li W.J."/>
            <person name="Wang Y."/>
        </authorList>
    </citation>
    <scope>NUCLEOTIDE SEQUENCE [LARGE SCALE GENOMIC DNA]</scope>
    <source>
        <strain evidence="2 3">42-50</strain>
    </source>
</reference>
<dbReference type="OrthoDB" id="344736at2"/>
<dbReference type="InterPro" id="IPR013879">
    <property type="entry name" value="DUF1761"/>
</dbReference>
<dbReference type="EMBL" id="RZNJ01000005">
    <property type="protein sequence ID" value="RUT29344.1"/>
    <property type="molecule type" value="Genomic_DNA"/>
</dbReference>
<keyword evidence="3" id="KW-1185">Reference proteome</keyword>
<keyword evidence="1" id="KW-0812">Transmembrane</keyword>
<accession>A0A433X5L6</accession>
<proteinExistence type="predicted"/>
<dbReference type="Proteomes" id="UP000281547">
    <property type="component" value="Unassembled WGS sequence"/>
</dbReference>
<name>A0A433X5L6_9HYPH</name>
<feature type="transmembrane region" description="Helical" evidence="1">
    <location>
        <begin position="6"/>
        <end position="29"/>
    </location>
</feature>
<feature type="transmembrane region" description="Helical" evidence="1">
    <location>
        <begin position="79"/>
        <end position="100"/>
    </location>
</feature>
<feature type="transmembrane region" description="Helical" evidence="1">
    <location>
        <begin position="50"/>
        <end position="73"/>
    </location>
</feature>